<dbReference type="STRING" id="34002.SAMN04489859_101030"/>
<dbReference type="InterPro" id="IPR028992">
    <property type="entry name" value="Hedgehog/Intein_dom"/>
</dbReference>
<name>A0A1H8HPE7_9RHOB</name>
<organism evidence="2 3">
    <name type="scientific">Paracoccus alcaliphilus</name>
    <dbReference type="NCBI Taxonomy" id="34002"/>
    <lineage>
        <taxon>Bacteria</taxon>
        <taxon>Pseudomonadati</taxon>
        <taxon>Pseudomonadota</taxon>
        <taxon>Alphaproteobacteria</taxon>
        <taxon>Rhodobacterales</taxon>
        <taxon>Paracoccaceae</taxon>
        <taxon>Paracoccus</taxon>
    </lineage>
</organism>
<dbReference type="AlphaFoldDB" id="A0A1H8HPE7"/>
<feature type="domain" description="Hedgehog/Intein (Hint)" evidence="1">
    <location>
        <begin position="160"/>
        <end position="306"/>
    </location>
</feature>
<protein>
    <submittedName>
        <fullName evidence="2">Hint domain-containing protein</fullName>
    </submittedName>
</protein>
<dbReference type="Pfam" id="PF13403">
    <property type="entry name" value="Hint_2"/>
    <property type="match status" value="1"/>
</dbReference>
<dbReference type="SUPFAM" id="SSF51294">
    <property type="entry name" value="Hedgehog/intein (Hint) domain"/>
    <property type="match status" value="1"/>
</dbReference>
<sequence>MAEYTISFFTADAFQGGTLPPQWENVTANGTGQQWNEDWVTKTFTLDYDADGLSTITVNDTDAEDDTLNDYEGETTGQAVTASTDSALVGANVENEYEFSFEDAEGNVFRLVALSDGTYIFGYTFDGAWPPSGTELTVIPGQDISTTDDQSLNSADMRAPCFTRGTMIATPHGEVAIEDLREGDLVLTKDHGPQPVRWIGSTNVNAMQMALNEKIRPIRIKAGALGDNSPASDLVVSPQHRVLVRSKIAQRMFGTSEILVAARQLLQLDGIDIAGDLAGVEYFHMLFDRHEVVVSNGAETESLFTGPQALKALGRAAQEEIFTIFPELRDAGAVIEAARPMVSGRKGRKLALRHAQAGRALVA</sequence>
<gene>
    <name evidence="2" type="ORF">SAMN04489859_101030</name>
</gene>
<reference evidence="2 3" key="1">
    <citation type="submission" date="2016-10" db="EMBL/GenBank/DDBJ databases">
        <authorList>
            <person name="de Groot N.N."/>
        </authorList>
    </citation>
    <scope>NUCLEOTIDE SEQUENCE [LARGE SCALE GENOMIC DNA]</scope>
    <source>
        <strain evidence="2 3">DSM 8512</strain>
    </source>
</reference>
<dbReference type="Gene3D" id="2.170.16.10">
    <property type="entry name" value="Hedgehog/Intein (Hint) domain"/>
    <property type="match status" value="1"/>
</dbReference>
<dbReference type="InterPro" id="IPR006141">
    <property type="entry name" value="Intein_N"/>
</dbReference>
<keyword evidence="3" id="KW-1185">Reference proteome</keyword>
<dbReference type="PROSITE" id="PS50817">
    <property type="entry name" value="INTEIN_N_TER"/>
    <property type="match status" value="1"/>
</dbReference>
<dbReference type="GO" id="GO:0016539">
    <property type="term" value="P:intein-mediated protein splicing"/>
    <property type="evidence" value="ECO:0007669"/>
    <property type="project" value="InterPro"/>
</dbReference>
<accession>A0A1H8HPE7</accession>
<evidence type="ECO:0000313" key="3">
    <source>
        <dbReference type="Proteomes" id="UP000199054"/>
    </source>
</evidence>
<evidence type="ECO:0000259" key="1">
    <source>
        <dbReference type="Pfam" id="PF13403"/>
    </source>
</evidence>
<dbReference type="InterPro" id="IPR036844">
    <property type="entry name" value="Hint_dom_sf"/>
</dbReference>
<dbReference type="RefSeq" id="WP_244519162.1">
    <property type="nucleotide sequence ID" value="NZ_CP067124.1"/>
</dbReference>
<proteinExistence type="predicted"/>
<evidence type="ECO:0000313" key="2">
    <source>
        <dbReference type="EMBL" id="SEN58081.1"/>
    </source>
</evidence>
<dbReference type="Proteomes" id="UP000199054">
    <property type="component" value="Unassembled WGS sequence"/>
</dbReference>
<dbReference type="EMBL" id="FODE01000010">
    <property type="protein sequence ID" value="SEN58081.1"/>
    <property type="molecule type" value="Genomic_DNA"/>
</dbReference>